<dbReference type="Proteomes" id="UP001085076">
    <property type="component" value="Miscellaneous, Linkage group lg05"/>
</dbReference>
<dbReference type="PROSITE" id="PS50828">
    <property type="entry name" value="SMR"/>
    <property type="match status" value="1"/>
</dbReference>
<feature type="domain" description="Smr" evidence="1">
    <location>
        <begin position="291"/>
        <end position="409"/>
    </location>
</feature>
<dbReference type="SMART" id="SM01162">
    <property type="entry name" value="DUF1771"/>
    <property type="match status" value="1"/>
</dbReference>
<accession>A0A9D5CH48</accession>
<keyword evidence="3" id="KW-1185">Reference proteome</keyword>
<organism evidence="2 3">
    <name type="scientific">Dioscorea zingiberensis</name>
    <dbReference type="NCBI Taxonomy" id="325984"/>
    <lineage>
        <taxon>Eukaryota</taxon>
        <taxon>Viridiplantae</taxon>
        <taxon>Streptophyta</taxon>
        <taxon>Embryophyta</taxon>
        <taxon>Tracheophyta</taxon>
        <taxon>Spermatophyta</taxon>
        <taxon>Magnoliopsida</taxon>
        <taxon>Liliopsida</taxon>
        <taxon>Dioscoreales</taxon>
        <taxon>Dioscoreaceae</taxon>
        <taxon>Dioscorea</taxon>
    </lineage>
</organism>
<dbReference type="InterPro" id="IPR036063">
    <property type="entry name" value="Smr_dom_sf"/>
</dbReference>
<comment type="caution">
    <text evidence="2">The sequence shown here is derived from an EMBL/GenBank/DDBJ whole genome shotgun (WGS) entry which is preliminary data.</text>
</comment>
<dbReference type="Pfam" id="PF08590">
    <property type="entry name" value="DUF1771"/>
    <property type="match status" value="1"/>
</dbReference>
<dbReference type="AlphaFoldDB" id="A0A9D5CH48"/>
<dbReference type="PANTHER" id="PTHR47812">
    <property type="entry name" value="SMR (SMALL MUTS RELATED) DOMAIN-CONTAINING PROTEIN"/>
    <property type="match status" value="1"/>
</dbReference>
<reference evidence="2" key="2">
    <citation type="journal article" date="2022" name="Hortic Res">
        <title>The genome of Dioscorea zingiberensis sheds light on the biosynthesis, origin and evolution of the medicinally important diosgenin saponins.</title>
        <authorList>
            <person name="Li Y."/>
            <person name="Tan C."/>
            <person name="Li Z."/>
            <person name="Guo J."/>
            <person name="Li S."/>
            <person name="Chen X."/>
            <person name="Wang C."/>
            <person name="Dai X."/>
            <person name="Yang H."/>
            <person name="Song W."/>
            <person name="Hou L."/>
            <person name="Xu J."/>
            <person name="Tong Z."/>
            <person name="Xu A."/>
            <person name="Yuan X."/>
            <person name="Wang W."/>
            <person name="Yang Q."/>
            <person name="Chen L."/>
            <person name="Sun Z."/>
            <person name="Wang K."/>
            <person name="Pan B."/>
            <person name="Chen J."/>
            <person name="Bao Y."/>
            <person name="Liu F."/>
            <person name="Qi X."/>
            <person name="Gang D.R."/>
            <person name="Wen J."/>
            <person name="Li J."/>
        </authorList>
    </citation>
    <scope>NUCLEOTIDE SEQUENCE</scope>
    <source>
        <strain evidence="2">Dzin_1.0</strain>
    </source>
</reference>
<dbReference type="EMBL" id="JAGGNH010000005">
    <property type="protein sequence ID" value="KAJ0972864.1"/>
    <property type="molecule type" value="Genomic_DNA"/>
</dbReference>
<proteinExistence type="predicted"/>
<name>A0A9D5CH48_9LILI</name>
<reference evidence="2" key="1">
    <citation type="submission" date="2021-03" db="EMBL/GenBank/DDBJ databases">
        <authorList>
            <person name="Li Z."/>
            <person name="Yang C."/>
        </authorList>
    </citation>
    <scope>NUCLEOTIDE SEQUENCE</scope>
    <source>
        <strain evidence="2">Dzin_1.0</strain>
        <tissue evidence="2">Leaf</tissue>
    </source>
</reference>
<gene>
    <name evidence="2" type="ORF">J5N97_020823</name>
</gene>
<dbReference type="Gene3D" id="3.30.1370.110">
    <property type="match status" value="1"/>
</dbReference>
<evidence type="ECO:0000313" key="3">
    <source>
        <dbReference type="Proteomes" id="UP001085076"/>
    </source>
</evidence>
<protein>
    <recommendedName>
        <fullName evidence="1">Smr domain-containing protein</fullName>
    </recommendedName>
</protein>
<dbReference type="InterPro" id="IPR013899">
    <property type="entry name" value="DUF1771"/>
</dbReference>
<dbReference type="SMART" id="SM00463">
    <property type="entry name" value="SMR"/>
    <property type="match status" value="1"/>
</dbReference>
<dbReference type="OrthoDB" id="3231855at2759"/>
<dbReference type="SUPFAM" id="SSF160443">
    <property type="entry name" value="SMR domain-like"/>
    <property type="match status" value="1"/>
</dbReference>
<evidence type="ECO:0000313" key="2">
    <source>
        <dbReference type="EMBL" id="KAJ0972864.1"/>
    </source>
</evidence>
<dbReference type="InterPro" id="IPR002625">
    <property type="entry name" value="Smr_dom"/>
</dbReference>
<dbReference type="PANTHER" id="PTHR47812:SF2">
    <property type="entry name" value="SMR (SMALL MUTS RELATED) DOMAIN-CONTAINING PROTEIN"/>
    <property type="match status" value="1"/>
</dbReference>
<evidence type="ECO:0000259" key="1">
    <source>
        <dbReference type="PROSITE" id="PS50828"/>
    </source>
</evidence>
<sequence>MTISKKPLNSNLRQPLGRTAGWAAFDHKNREKGVARTASEIEPFPSLSKEASLPPLKNMLHGSSVGIKSFASVARPSLQVSLNVGKYIGVKSDANSGVGHQGLQLNAESSVGASVKWLKSIHGWADDNLIEDILASVDNDIDTACSLLKSMVSSDPETEEAATLSAQKASIMTKCDGKNKGAGEKILAEDKLVNGVNELLAPKQLCKVPIEPEWEEDDVYLSHRKDALRMMRVASQHSRAASNAFLRGDHFSAHQLSLKAREEWMAAERLNHKAAEEILRINNNINDMWKLDLHGLHPTEAVTAVNERLHKIESQIFLNSSASSDELTATVACTRFPSLESLSSIATDSEAAKKKVPSFQRRSVLNIITGIGKNSRGQAILPAAVKNFLVENKYRFEETRPGSIAVQPKFGHIRSMSQ</sequence>